<feature type="region of interest" description="Disordered" evidence="1">
    <location>
        <begin position="1"/>
        <end position="222"/>
    </location>
</feature>
<name>A0AAW0B2D4_9AGAR</name>
<protein>
    <submittedName>
        <fullName evidence="2">Uncharacterized protein</fullName>
    </submittedName>
</protein>
<evidence type="ECO:0000313" key="2">
    <source>
        <dbReference type="EMBL" id="KAK7019867.1"/>
    </source>
</evidence>
<keyword evidence="3" id="KW-1185">Reference proteome</keyword>
<dbReference type="Proteomes" id="UP001362999">
    <property type="component" value="Unassembled WGS sequence"/>
</dbReference>
<organism evidence="2 3">
    <name type="scientific">Favolaschia claudopus</name>
    <dbReference type="NCBI Taxonomy" id="2862362"/>
    <lineage>
        <taxon>Eukaryota</taxon>
        <taxon>Fungi</taxon>
        <taxon>Dikarya</taxon>
        <taxon>Basidiomycota</taxon>
        <taxon>Agaricomycotina</taxon>
        <taxon>Agaricomycetes</taxon>
        <taxon>Agaricomycetidae</taxon>
        <taxon>Agaricales</taxon>
        <taxon>Marasmiineae</taxon>
        <taxon>Mycenaceae</taxon>
        <taxon>Favolaschia</taxon>
    </lineage>
</organism>
<accession>A0AAW0B2D4</accession>
<dbReference type="AlphaFoldDB" id="A0AAW0B2D4"/>
<feature type="compositionally biased region" description="Polar residues" evidence="1">
    <location>
        <begin position="166"/>
        <end position="180"/>
    </location>
</feature>
<sequence length="222" mass="23372">MFGLIRRFSGSIVPRPDRTWNEDATSNAPRVGSKRRMADEDRDEDEDEQARLKKVRGATTEAQADAPETSSAPPPKAAETADVKEVTKGVKQVDLEEKPLALPESIPLPEEKAGELDADASSTASTPPPTGETTEKQDTAVVVPAESVVQPSSAEGVSEKSETLSKDSQAPTDTSESVTDSAAAPVVGETNARRPMKKLPAKPRSSVVPAPAEPAESTGTES</sequence>
<gene>
    <name evidence="2" type="ORF">R3P38DRAFT_2970618</name>
</gene>
<proteinExistence type="predicted"/>
<reference evidence="2 3" key="1">
    <citation type="journal article" date="2024" name="J Genomics">
        <title>Draft genome sequencing and assembly of Favolaschia claudopus CIRM-BRFM 2984 isolated from oak limbs.</title>
        <authorList>
            <person name="Navarro D."/>
            <person name="Drula E."/>
            <person name="Chaduli D."/>
            <person name="Cazenave R."/>
            <person name="Ahrendt S."/>
            <person name="Wang J."/>
            <person name="Lipzen A."/>
            <person name="Daum C."/>
            <person name="Barry K."/>
            <person name="Grigoriev I.V."/>
            <person name="Favel A."/>
            <person name="Rosso M.N."/>
            <person name="Martin F."/>
        </authorList>
    </citation>
    <scope>NUCLEOTIDE SEQUENCE [LARGE SCALE GENOMIC DNA]</scope>
    <source>
        <strain evidence="2 3">CIRM-BRFM 2984</strain>
    </source>
</reference>
<comment type="caution">
    <text evidence="2">The sequence shown here is derived from an EMBL/GenBank/DDBJ whole genome shotgun (WGS) entry which is preliminary data.</text>
</comment>
<feature type="compositionally biased region" description="Basic and acidic residues" evidence="1">
    <location>
        <begin position="79"/>
        <end position="99"/>
    </location>
</feature>
<evidence type="ECO:0000256" key="1">
    <source>
        <dbReference type="SAM" id="MobiDB-lite"/>
    </source>
</evidence>
<evidence type="ECO:0000313" key="3">
    <source>
        <dbReference type="Proteomes" id="UP001362999"/>
    </source>
</evidence>
<dbReference type="EMBL" id="JAWWNJ010000042">
    <property type="protein sequence ID" value="KAK7019867.1"/>
    <property type="molecule type" value="Genomic_DNA"/>
</dbReference>